<reference evidence="4" key="1">
    <citation type="submission" date="2020-10" db="EMBL/GenBank/DDBJ databases">
        <authorList>
            <person name="Gilroy R."/>
        </authorList>
    </citation>
    <scope>NUCLEOTIDE SEQUENCE</scope>
    <source>
        <strain evidence="4">CHK158-818</strain>
    </source>
</reference>
<proteinExistence type="inferred from homology"/>
<comment type="caution">
    <text evidence="4">The sequence shown here is derived from an EMBL/GenBank/DDBJ whole genome shotgun (WGS) entry which is preliminary data.</text>
</comment>
<dbReference type="Gene3D" id="3.40.50.450">
    <property type="match status" value="1"/>
</dbReference>
<evidence type="ECO:0000313" key="4">
    <source>
        <dbReference type="EMBL" id="HIU55072.1"/>
    </source>
</evidence>
<evidence type="ECO:0000256" key="3">
    <source>
        <dbReference type="RuleBase" id="RU363015"/>
    </source>
</evidence>
<dbReference type="GO" id="GO:0005829">
    <property type="term" value="C:cytosol"/>
    <property type="evidence" value="ECO:0007669"/>
    <property type="project" value="TreeGrafter"/>
</dbReference>
<dbReference type="PROSITE" id="PS51257">
    <property type="entry name" value="PROKAR_LIPOPROTEIN"/>
    <property type="match status" value="1"/>
</dbReference>
<sequence length="199" mass="21923">MHTDNHRSFHGMLNVGLFCTSYPSSSSACVTAAQQLGRWIGSHLCRLVYGGVDCGLMYEVANSTQEAGGEITGVVTSALEAGGRASSLPDTIIRAESLSRRKQILMELSDIFVVLPGGFGTLDEALSVLAAAHLQEHQKQLILFNLDGFFNPLLCLFEHLIQTGYAAEKYRDYYTAVSKWDECEKILANHLSKKLHNER</sequence>
<dbReference type="EMBL" id="DVNA01000109">
    <property type="protein sequence ID" value="HIU55072.1"/>
    <property type="molecule type" value="Genomic_DNA"/>
</dbReference>
<gene>
    <name evidence="4" type="ORF">IAB03_04590</name>
</gene>
<dbReference type="NCBIfam" id="TIGR00730">
    <property type="entry name" value="Rossman fold protein, TIGR00730 family"/>
    <property type="match status" value="1"/>
</dbReference>
<name>A0A9D1SD11_9BACT</name>
<keyword evidence="3" id="KW-0203">Cytokinin biosynthesis</keyword>
<dbReference type="GO" id="GO:0009691">
    <property type="term" value="P:cytokinin biosynthetic process"/>
    <property type="evidence" value="ECO:0007669"/>
    <property type="project" value="UniProtKB-UniRule"/>
</dbReference>
<evidence type="ECO:0000313" key="5">
    <source>
        <dbReference type="Proteomes" id="UP000824112"/>
    </source>
</evidence>
<dbReference type="GO" id="GO:0008714">
    <property type="term" value="F:AMP nucleosidase activity"/>
    <property type="evidence" value="ECO:0007669"/>
    <property type="project" value="UniProtKB-EC"/>
</dbReference>
<comment type="similarity">
    <text evidence="2 3">Belongs to the LOG family.</text>
</comment>
<dbReference type="InterPro" id="IPR031100">
    <property type="entry name" value="LOG_fam"/>
</dbReference>
<accession>A0A9D1SD11</accession>
<organism evidence="4 5">
    <name type="scientific">Candidatus Gallibacteroides avistercoris</name>
    <dbReference type="NCBI Taxonomy" id="2840833"/>
    <lineage>
        <taxon>Bacteria</taxon>
        <taxon>Pseudomonadati</taxon>
        <taxon>Bacteroidota</taxon>
        <taxon>Bacteroidia</taxon>
        <taxon>Bacteroidales</taxon>
        <taxon>Bacteroidaceae</taxon>
        <taxon>Bacteroidaceae incertae sedis</taxon>
        <taxon>Candidatus Gallibacteroides</taxon>
    </lineage>
</organism>
<comment type="catalytic activity">
    <reaction evidence="1">
        <text>AMP + H2O = D-ribose 5-phosphate + adenine</text>
        <dbReference type="Rhea" id="RHEA:20129"/>
        <dbReference type="ChEBI" id="CHEBI:15377"/>
        <dbReference type="ChEBI" id="CHEBI:16708"/>
        <dbReference type="ChEBI" id="CHEBI:78346"/>
        <dbReference type="ChEBI" id="CHEBI:456215"/>
        <dbReference type="EC" id="3.2.2.4"/>
    </reaction>
</comment>
<protein>
    <recommendedName>
        <fullName evidence="3">Cytokinin riboside 5'-monophosphate phosphoribohydrolase</fullName>
        <ecNumber evidence="3">3.2.2.n1</ecNumber>
    </recommendedName>
</protein>
<dbReference type="PANTHER" id="PTHR31223">
    <property type="entry name" value="LOG FAMILY PROTEIN YJL055W"/>
    <property type="match status" value="1"/>
</dbReference>
<reference evidence="4" key="2">
    <citation type="journal article" date="2021" name="PeerJ">
        <title>Extensive microbial diversity within the chicken gut microbiome revealed by metagenomics and culture.</title>
        <authorList>
            <person name="Gilroy R."/>
            <person name="Ravi A."/>
            <person name="Getino M."/>
            <person name="Pursley I."/>
            <person name="Horton D.L."/>
            <person name="Alikhan N.F."/>
            <person name="Baker D."/>
            <person name="Gharbi K."/>
            <person name="Hall N."/>
            <person name="Watson M."/>
            <person name="Adriaenssens E.M."/>
            <person name="Foster-Nyarko E."/>
            <person name="Jarju S."/>
            <person name="Secka A."/>
            <person name="Antonio M."/>
            <person name="Oren A."/>
            <person name="Chaudhuri R.R."/>
            <person name="La Ragione R."/>
            <person name="Hildebrand F."/>
            <person name="Pallen M.J."/>
        </authorList>
    </citation>
    <scope>NUCLEOTIDE SEQUENCE</scope>
    <source>
        <strain evidence="4">CHK158-818</strain>
    </source>
</reference>
<dbReference type="Proteomes" id="UP000824112">
    <property type="component" value="Unassembled WGS sequence"/>
</dbReference>
<dbReference type="EC" id="3.2.2.n1" evidence="3"/>
<evidence type="ECO:0000256" key="2">
    <source>
        <dbReference type="ARBA" id="ARBA00006763"/>
    </source>
</evidence>
<dbReference type="AlphaFoldDB" id="A0A9D1SD11"/>
<dbReference type="SUPFAM" id="SSF102405">
    <property type="entry name" value="MCP/YpsA-like"/>
    <property type="match status" value="1"/>
</dbReference>
<dbReference type="InterPro" id="IPR005269">
    <property type="entry name" value="LOG"/>
</dbReference>
<keyword evidence="3" id="KW-0378">Hydrolase</keyword>
<dbReference type="Pfam" id="PF03641">
    <property type="entry name" value="Lysine_decarbox"/>
    <property type="match status" value="1"/>
</dbReference>
<dbReference type="PANTHER" id="PTHR31223:SF70">
    <property type="entry name" value="LOG FAMILY PROTEIN YJL055W"/>
    <property type="match status" value="1"/>
</dbReference>
<evidence type="ECO:0000256" key="1">
    <source>
        <dbReference type="ARBA" id="ARBA00000274"/>
    </source>
</evidence>